<dbReference type="PANTHER" id="PTHR42850:SF4">
    <property type="entry name" value="ZINC-DEPENDENT ENDOPOLYPHOSPHATASE"/>
    <property type="match status" value="1"/>
</dbReference>
<evidence type="ECO:0000259" key="1">
    <source>
        <dbReference type="PROSITE" id="PS00125"/>
    </source>
</evidence>
<keyword evidence="2" id="KW-0378">Hydrolase</keyword>
<accession>A0A174CXU0</accession>
<feature type="domain" description="Serine/threonine specific protein phosphatases" evidence="1">
    <location>
        <begin position="60"/>
        <end position="65"/>
    </location>
</feature>
<evidence type="ECO:0000313" key="3">
    <source>
        <dbReference type="Proteomes" id="UP000095468"/>
    </source>
</evidence>
<dbReference type="InterPro" id="IPR006186">
    <property type="entry name" value="Ser/Thr-sp_prot-phosphatase"/>
</dbReference>
<dbReference type="Pfam" id="PF00149">
    <property type="entry name" value="Metallophos"/>
    <property type="match status" value="1"/>
</dbReference>
<dbReference type="EMBL" id="CYYP01000009">
    <property type="protein sequence ID" value="CUO16568.1"/>
    <property type="molecule type" value="Genomic_DNA"/>
</dbReference>
<gene>
    <name evidence="2" type="primary">apaH</name>
    <name evidence="2" type="ORF">ERS852381_01146</name>
</gene>
<dbReference type="Proteomes" id="UP000095468">
    <property type="component" value="Unassembled WGS sequence"/>
</dbReference>
<organism evidence="2 3">
    <name type="scientific">Collinsella aerofaciens</name>
    <dbReference type="NCBI Taxonomy" id="74426"/>
    <lineage>
        <taxon>Bacteria</taxon>
        <taxon>Bacillati</taxon>
        <taxon>Actinomycetota</taxon>
        <taxon>Coriobacteriia</taxon>
        <taxon>Coriobacteriales</taxon>
        <taxon>Coriobacteriaceae</taxon>
        <taxon>Collinsella</taxon>
    </lineage>
</organism>
<dbReference type="PANTHER" id="PTHR42850">
    <property type="entry name" value="METALLOPHOSPHOESTERASE"/>
    <property type="match status" value="1"/>
</dbReference>
<dbReference type="PROSITE" id="PS00125">
    <property type="entry name" value="SER_THR_PHOSPHATASE"/>
    <property type="match status" value="1"/>
</dbReference>
<dbReference type="InterPro" id="IPR050126">
    <property type="entry name" value="Ap4A_hydrolase"/>
</dbReference>
<evidence type="ECO:0000313" key="2">
    <source>
        <dbReference type="EMBL" id="CUO16568.1"/>
    </source>
</evidence>
<dbReference type="CDD" id="cd00144">
    <property type="entry name" value="MPP_PPP_family"/>
    <property type="match status" value="1"/>
</dbReference>
<protein>
    <submittedName>
        <fullName evidence="2">Bis(5'-nucleosyl)-tetraphosphatase, symmetrical</fullName>
        <ecNumber evidence="2">3.6.1.41</ecNumber>
    </submittedName>
</protein>
<dbReference type="AlphaFoldDB" id="A0A174CXU0"/>
<dbReference type="GO" id="GO:0016791">
    <property type="term" value="F:phosphatase activity"/>
    <property type="evidence" value="ECO:0007669"/>
    <property type="project" value="TreeGrafter"/>
</dbReference>
<sequence length="279" mass="30079">MAIYVTSDAHGHVRALDEALSKISLTSEDTLYVLGDMIDRGPDPVGVIKLVRSLPNARVLKGNHEQIMLDAIIGQDPLDAETWDINGGWTTRQQLNDMEFEAYEELVRWMATLPLYAVAETDERPYLLVHAGIQTEAARAFLLEHGVDCADGAGAVDADRELLKQMLAVQSSDDLLWIRHGYWDAPTGLLSAEGKGPVVVSGHTPTVSLGRYCEVGGLAGLDEESGRGQIVHLGGEDTAGVPDRIDIDCAAATGSEFGRVGILRLDDGAEFYANILPGE</sequence>
<name>A0A174CXU0_9ACTN</name>
<dbReference type="SUPFAM" id="SSF56300">
    <property type="entry name" value="Metallo-dependent phosphatases"/>
    <property type="match status" value="1"/>
</dbReference>
<dbReference type="GO" id="GO:0005737">
    <property type="term" value="C:cytoplasm"/>
    <property type="evidence" value="ECO:0007669"/>
    <property type="project" value="TreeGrafter"/>
</dbReference>
<dbReference type="InterPro" id="IPR029052">
    <property type="entry name" value="Metallo-depent_PP-like"/>
</dbReference>
<dbReference type="EC" id="3.6.1.41" evidence="2"/>
<dbReference type="Gene3D" id="3.60.21.10">
    <property type="match status" value="1"/>
</dbReference>
<dbReference type="GO" id="GO:0110154">
    <property type="term" value="P:RNA decapping"/>
    <property type="evidence" value="ECO:0007669"/>
    <property type="project" value="TreeGrafter"/>
</dbReference>
<dbReference type="InterPro" id="IPR004843">
    <property type="entry name" value="Calcineurin-like_PHP"/>
</dbReference>
<dbReference type="GO" id="GO:0008803">
    <property type="term" value="F:bis(5'-nucleosyl)-tetraphosphatase (symmetrical) activity"/>
    <property type="evidence" value="ECO:0007669"/>
    <property type="project" value="UniProtKB-EC"/>
</dbReference>
<dbReference type="RefSeq" id="WP_055286509.1">
    <property type="nucleotide sequence ID" value="NZ_CYYP01000009.1"/>
</dbReference>
<proteinExistence type="predicted"/>
<reference evidence="2 3" key="1">
    <citation type="submission" date="2015-09" db="EMBL/GenBank/DDBJ databases">
        <authorList>
            <consortium name="Pathogen Informatics"/>
        </authorList>
    </citation>
    <scope>NUCLEOTIDE SEQUENCE [LARGE SCALE GENOMIC DNA]</scope>
    <source>
        <strain evidence="2 3">2789STDY5608823</strain>
    </source>
</reference>